<evidence type="ECO:0000256" key="2">
    <source>
        <dbReference type="ARBA" id="ARBA00022512"/>
    </source>
</evidence>
<evidence type="ECO:0000259" key="8">
    <source>
        <dbReference type="PROSITE" id="PS50847"/>
    </source>
</evidence>
<evidence type="ECO:0000256" key="1">
    <source>
        <dbReference type="ARBA" id="ARBA00004168"/>
    </source>
</evidence>
<feature type="chain" id="PRO_5012191228" evidence="7">
    <location>
        <begin position="30"/>
        <end position="1212"/>
    </location>
</feature>
<dbReference type="Proteomes" id="UP000193121">
    <property type="component" value="Unassembled WGS sequence"/>
</dbReference>
<keyword evidence="2" id="KW-0134">Cell wall</keyword>
<sequence length="1212" mass="133817">MKNKKFWLPILTSLACLLGMIFAPNSVQAKELKNVISNIGIWEVDNGKFIKPDANGVYTLSPEHHNYSNYKFTVDYDLSAYDGKLEDGDTFTFTVPSPLTVRNETFDLKDKETDLVIGETQIVSNGDNNGGKATITLKNLKTYLEKKGGYQVQNVKGNFFVGFSSKNELSNETLRFDKTETINEITHQIKVKKGGTADYSEGIGRANFNKYHGLIYKEDWTSKALNKSGKYLHSWYVRVNPKQAAYNKIEIHDWVDPNASPMQMIPETFSVTAGWYDQYYYLKDEVVLEAGKDYQVKWNDSYTEFTLTINNASSILAKNGKPAAFRINYKTSAPADGTQVQNNAEMKGDDQILTYDDYSNKTVVKQIGNSVVASGGTIQLETGYRIILYKVDELTHDRLKGAKFKITPPAGATAKEEIVTTNDDGIAESSIYSESDIKKGNFTVTEIEAPEGYELNPTPFEMTVGQDGAIKTVTNKRSKAKVKIKANKKLTGRELKAEEFEFTLTDQDGKVKETVKNDKDGNIAFSELEFDKAGTYTFKIAEKAGSDTSIKYDTKTITATVTVVDKGKGALEATVSYDDEKAFENTYTPAKTEVPVKKVWKDENNQDGKRPTSVTVKLLADGQDTGKTLELNAANGWTGSFTNLDADKGGTPIQYTVVEVTVAGYTSEITGDAASGFTITNSYSPETVDVKATKNWDDANNQDGKRPTKITINLLADGEKVASKEVQAAADGTWTATFEKLAKYKAGKEIKYTVTEEAVAEYEATITDFTITNKYAPKEIDYKVTKVWNDANNQDGKRPESVTVQLYKKVGNADPVAVEGKKLTLTAKEKTDDNTWVASFTNLPQYEAGKEITYSIKEVDVPAGYEASVTGQVVTNTYNPETIVLSGTKVWKDNNNQDGKRTTSVKVQILNGDKVVQEIEVSEKTGWKFESKKLPKYENGKEIKYTVKETAMTEYKATITTDKDGKYTITNEHTPEKIAVSGQKTWIDNNDQDHIRPASVTVALLANGKETGKTAIATAETGWKYEFTELDRYQNGKAIEYTVKEVGVPTGYTATETGMNVTNTHTPEKTSVKGKKIWKDEDNKDGIRPSSVTVKLLADGKETGQTATVSETSGWTYEFTGLDRYQEGKEIAYTVEEVNVPDGYTASVEGYNITNTHTPEKPTPGKPNEPGKPKKGGELPNTGSESNQVALVAGIALLGLGTGFLARRKKED</sequence>
<dbReference type="Pfam" id="PF17802">
    <property type="entry name" value="SpaA"/>
    <property type="match status" value="1"/>
</dbReference>
<dbReference type="InterPro" id="IPR019931">
    <property type="entry name" value="LPXTG_anchor"/>
</dbReference>
<dbReference type="Gene3D" id="2.60.40.3050">
    <property type="match status" value="1"/>
</dbReference>
<dbReference type="Pfam" id="PF12892">
    <property type="entry name" value="FctA"/>
    <property type="match status" value="1"/>
</dbReference>
<comment type="subcellular location">
    <subcellularLocation>
        <location evidence="1">Secreted</location>
        <location evidence="1">Cell wall</location>
        <topology evidence="1">Peptidoglycan-anchor</topology>
    </subcellularLocation>
</comment>
<dbReference type="Gene3D" id="2.60.40.1280">
    <property type="match status" value="1"/>
</dbReference>
<evidence type="ECO:0000256" key="7">
    <source>
        <dbReference type="SAM" id="SignalP"/>
    </source>
</evidence>
<dbReference type="InterPro" id="IPR022464">
    <property type="entry name" value="Strep_pil_isopept_link"/>
</dbReference>
<feature type="domain" description="Gram-positive cocci surface proteins LPxTG" evidence="8">
    <location>
        <begin position="1179"/>
        <end position="1212"/>
    </location>
</feature>
<gene>
    <name evidence="9" type="ORF">B7717_09595</name>
</gene>
<evidence type="ECO:0000256" key="6">
    <source>
        <dbReference type="SAM" id="MobiDB-lite"/>
    </source>
</evidence>
<proteinExistence type="predicted"/>
<dbReference type="NCBIfam" id="TIGR03786">
    <property type="entry name" value="strep_pil_rpt"/>
    <property type="match status" value="1"/>
</dbReference>
<dbReference type="SUPFAM" id="SSF49401">
    <property type="entry name" value="Bacterial adhesins"/>
    <property type="match status" value="2"/>
</dbReference>
<dbReference type="Gene3D" id="2.60.40.1140">
    <property type="entry name" value="Collagen-binding surface protein Cna, B-type domain"/>
    <property type="match status" value="6"/>
</dbReference>
<dbReference type="InterPro" id="IPR008454">
    <property type="entry name" value="Collagen-bd_Cna-like_B-typ_dom"/>
</dbReference>
<dbReference type="CDD" id="cd00222">
    <property type="entry name" value="CollagenBindB"/>
    <property type="match status" value="6"/>
</dbReference>
<dbReference type="InterPro" id="IPR008966">
    <property type="entry name" value="Adhesion_dom_sf"/>
</dbReference>
<keyword evidence="5" id="KW-0572">Peptidoglycan-anchor</keyword>
<evidence type="ECO:0000313" key="9">
    <source>
        <dbReference type="EMBL" id="ORO58928.1"/>
    </source>
</evidence>
<evidence type="ECO:0000256" key="3">
    <source>
        <dbReference type="ARBA" id="ARBA00022525"/>
    </source>
</evidence>
<dbReference type="Pfam" id="PF05738">
    <property type="entry name" value="Cna_B"/>
    <property type="match status" value="6"/>
</dbReference>
<dbReference type="Gene3D" id="2.60.40.10">
    <property type="entry name" value="Immunoglobulins"/>
    <property type="match status" value="1"/>
</dbReference>
<dbReference type="AlphaFoldDB" id="A0A1X1HE08"/>
<feature type="region of interest" description="Disordered" evidence="6">
    <location>
        <begin position="1152"/>
        <end position="1186"/>
    </location>
</feature>
<dbReference type="InterPro" id="IPR011252">
    <property type="entry name" value="Fibrogen-bd_dom1"/>
</dbReference>
<evidence type="ECO:0000256" key="4">
    <source>
        <dbReference type="ARBA" id="ARBA00022729"/>
    </source>
</evidence>
<accession>A0A1X1HE08</accession>
<dbReference type="RefSeq" id="WP_084944691.1">
    <property type="nucleotide sequence ID" value="NZ_NCUO01000012.1"/>
</dbReference>
<dbReference type="InterPro" id="IPR013783">
    <property type="entry name" value="Ig-like_fold"/>
</dbReference>
<dbReference type="SUPFAM" id="SSF49478">
    <property type="entry name" value="Cna protein B-type domain"/>
    <property type="match status" value="6"/>
</dbReference>
<organism evidence="9 10">
    <name type="scientific">Streptococcus oralis subsp. oralis</name>
    <dbReference type="NCBI Taxonomy" id="1891914"/>
    <lineage>
        <taxon>Bacteria</taxon>
        <taxon>Bacillati</taxon>
        <taxon>Bacillota</taxon>
        <taxon>Bacilli</taxon>
        <taxon>Lactobacillales</taxon>
        <taxon>Streptococcaceae</taxon>
        <taxon>Streptococcus</taxon>
    </lineage>
</organism>
<dbReference type="PROSITE" id="PS51257">
    <property type="entry name" value="PROKAR_LIPOPROTEIN"/>
    <property type="match status" value="1"/>
</dbReference>
<name>A0A1X1HE08_STROR</name>
<dbReference type="NCBIfam" id="TIGR01167">
    <property type="entry name" value="LPXTG_anchor"/>
    <property type="match status" value="1"/>
</dbReference>
<evidence type="ECO:0000256" key="5">
    <source>
        <dbReference type="ARBA" id="ARBA00023088"/>
    </source>
</evidence>
<protein>
    <submittedName>
        <fullName evidence="9">Adhesin</fullName>
    </submittedName>
</protein>
<dbReference type="Pfam" id="PF00746">
    <property type="entry name" value="Gram_pos_anchor"/>
    <property type="match status" value="1"/>
</dbReference>
<dbReference type="Pfam" id="PF17961">
    <property type="entry name" value="Big_8"/>
    <property type="match status" value="1"/>
</dbReference>
<keyword evidence="3" id="KW-0964">Secreted</keyword>
<dbReference type="InterPro" id="IPR041171">
    <property type="entry name" value="SDR_Ig"/>
</dbReference>
<keyword evidence="4 7" id="KW-0732">Signal</keyword>
<dbReference type="EMBL" id="NCUO01000012">
    <property type="protein sequence ID" value="ORO58928.1"/>
    <property type="molecule type" value="Genomic_DNA"/>
</dbReference>
<dbReference type="InterPro" id="IPR041033">
    <property type="entry name" value="SpaA_PFL_dom_1"/>
</dbReference>
<reference evidence="9 10" key="1">
    <citation type="journal article" date="2016" name="Eur. J. Clin. Microbiol. Infect. Dis.">
        <title>Whole genome sequencing as a tool for phylogenetic analysis of clinical strains of Mitis group streptococci.</title>
        <authorList>
            <person name="Rasmussen L.H."/>
            <person name="Dargis R."/>
            <person name="Hojholt K."/>
            <person name="Christensen J.J."/>
            <person name="Skovgaard O."/>
            <person name="Justesen U.S."/>
            <person name="Rosenvinge F.S."/>
            <person name="Moser C."/>
            <person name="Lukjancenko O."/>
            <person name="Rasmussen S."/>
            <person name="Nielsen X.C."/>
        </authorList>
    </citation>
    <scope>NUCLEOTIDE SEQUENCE [LARGE SCALE GENOMIC DNA]</scope>
    <source>
        <strain evidence="9 10">OD_336064_07</strain>
    </source>
</reference>
<evidence type="ECO:0000313" key="10">
    <source>
        <dbReference type="Proteomes" id="UP000193121"/>
    </source>
</evidence>
<dbReference type="GO" id="GO:0007155">
    <property type="term" value="P:cell adhesion"/>
    <property type="evidence" value="ECO:0007669"/>
    <property type="project" value="InterPro"/>
</dbReference>
<dbReference type="PROSITE" id="PS50847">
    <property type="entry name" value="GRAM_POS_ANCHORING"/>
    <property type="match status" value="1"/>
</dbReference>
<feature type="signal peptide" evidence="7">
    <location>
        <begin position="1"/>
        <end position="29"/>
    </location>
</feature>
<comment type="caution">
    <text evidence="9">The sequence shown here is derived from an EMBL/GenBank/DDBJ whole genome shotgun (WGS) entry which is preliminary data.</text>
</comment>
<dbReference type="InterPro" id="IPR038174">
    <property type="entry name" value="Strep_pil_link_sf"/>
</dbReference>